<name>Q6C2I9_YARLI</name>
<accession>Q6C2I9</accession>
<gene>
    <name evidence="3" type="ORF">YALI0_F07535g</name>
</gene>
<feature type="chain" id="PRO_5004271628" evidence="2">
    <location>
        <begin position="20"/>
        <end position="298"/>
    </location>
</feature>
<dbReference type="HOGENOM" id="CLU_934495_0_0_1"/>
<evidence type="ECO:0000256" key="1">
    <source>
        <dbReference type="SAM" id="MobiDB-lite"/>
    </source>
</evidence>
<proteinExistence type="predicted"/>
<keyword evidence="2" id="KW-0732">Signal</keyword>
<protein>
    <submittedName>
        <fullName evidence="3">YALI0F07535p</fullName>
    </submittedName>
</protein>
<dbReference type="Proteomes" id="UP000001300">
    <property type="component" value="Chromosome F"/>
</dbReference>
<sequence length="298" mass="29022">MVAIRSTLSVAALAAVVQAAGNPIIASIANDVVEGIAAAKTDDSLSDADATSEIQAVVDIVTNNPDVGALFTAAVPVIAIGLDETNFPSLLDAASKTLDVFEGSDDYKKAVEGFNAAFEHYDVPQALSNIISNIGAVLAIVTPSLPSLTPEFSDKWETATSRVLELATSLGILGGGKPKVAEATSAAAEATSAAAEATSAAAEATSAAAAPSSSAAAAKESSAAPAKESSAAPAKESAAPAKESAAPAKESAAPKESAKASAAPAAASKAPQQANGASAFNVQLAAGVAIVGAVAALI</sequence>
<dbReference type="OrthoDB" id="4093666at2759"/>
<feature type="signal peptide" evidence="2">
    <location>
        <begin position="1"/>
        <end position="19"/>
    </location>
</feature>
<keyword evidence="4" id="KW-1185">Reference proteome</keyword>
<dbReference type="RefSeq" id="XP_505123.3">
    <property type="nucleotide sequence ID" value="XM_505123.3"/>
</dbReference>
<feature type="compositionally biased region" description="Low complexity" evidence="1">
    <location>
        <begin position="219"/>
        <end position="251"/>
    </location>
</feature>
<feature type="region of interest" description="Disordered" evidence="1">
    <location>
        <begin position="219"/>
        <end position="274"/>
    </location>
</feature>
<evidence type="ECO:0000256" key="2">
    <source>
        <dbReference type="SAM" id="SignalP"/>
    </source>
</evidence>
<evidence type="ECO:0000313" key="3">
    <source>
        <dbReference type="EMBL" id="CAG77930.1"/>
    </source>
</evidence>
<dbReference type="KEGG" id="yli:2908398"/>
<dbReference type="AlphaFoldDB" id="Q6C2I9"/>
<reference evidence="3 4" key="1">
    <citation type="journal article" date="2004" name="Nature">
        <title>Genome evolution in yeasts.</title>
        <authorList>
            <consortium name="Genolevures"/>
            <person name="Dujon B."/>
            <person name="Sherman D."/>
            <person name="Fischer G."/>
            <person name="Durrens P."/>
            <person name="Casaregola S."/>
            <person name="Lafontaine I."/>
            <person name="de Montigny J."/>
            <person name="Marck C."/>
            <person name="Neuveglise C."/>
            <person name="Talla E."/>
            <person name="Goffard N."/>
            <person name="Frangeul L."/>
            <person name="Aigle M."/>
            <person name="Anthouard V."/>
            <person name="Babour A."/>
            <person name="Barbe V."/>
            <person name="Barnay S."/>
            <person name="Blanchin S."/>
            <person name="Beckerich J.M."/>
            <person name="Beyne E."/>
            <person name="Bleykasten C."/>
            <person name="Boisrame A."/>
            <person name="Boyer J."/>
            <person name="Cattolico L."/>
            <person name="Confanioleri F."/>
            <person name="de Daruvar A."/>
            <person name="Despons L."/>
            <person name="Fabre E."/>
            <person name="Fairhead C."/>
            <person name="Ferry-Dumazet H."/>
            <person name="Groppi A."/>
            <person name="Hantraye F."/>
            <person name="Hennequin C."/>
            <person name="Jauniaux N."/>
            <person name="Joyet P."/>
            <person name="Kachouri R."/>
            <person name="Kerrest A."/>
            <person name="Koszul R."/>
            <person name="Lemaire M."/>
            <person name="Lesur I."/>
            <person name="Ma L."/>
            <person name="Muller H."/>
            <person name="Nicaud J.M."/>
            <person name="Nikolski M."/>
            <person name="Oztas S."/>
            <person name="Ozier-Kalogeropoulos O."/>
            <person name="Pellenz S."/>
            <person name="Potier S."/>
            <person name="Richard G.F."/>
            <person name="Straub M.L."/>
            <person name="Suleau A."/>
            <person name="Swennene D."/>
            <person name="Tekaia F."/>
            <person name="Wesolowski-Louvel M."/>
            <person name="Westhof E."/>
            <person name="Wirth B."/>
            <person name="Zeniou-Meyer M."/>
            <person name="Zivanovic I."/>
            <person name="Bolotin-Fukuhara M."/>
            <person name="Thierry A."/>
            <person name="Bouchier C."/>
            <person name="Caudron B."/>
            <person name="Scarpelli C."/>
            <person name="Gaillardin C."/>
            <person name="Weissenbach J."/>
            <person name="Wincker P."/>
            <person name="Souciet J.L."/>
        </authorList>
    </citation>
    <scope>NUCLEOTIDE SEQUENCE [LARGE SCALE GENOMIC DNA]</scope>
    <source>
        <strain evidence="4">CLIB 122 / E 150</strain>
    </source>
</reference>
<organism evidence="3 4">
    <name type="scientific">Yarrowia lipolytica (strain CLIB 122 / E 150)</name>
    <name type="common">Yeast</name>
    <name type="synonym">Candida lipolytica</name>
    <dbReference type="NCBI Taxonomy" id="284591"/>
    <lineage>
        <taxon>Eukaryota</taxon>
        <taxon>Fungi</taxon>
        <taxon>Dikarya</taxon>
        <taxon>Ascomycota</taxon>
        <taxon>Saccharomycotina</taxon>
        <taxon>Dipodascomycetes</taxon>
        <taxon>Dipodascales</taxon>
        <taxon>Dipodascales incertae sedis</taxon>
        <taxon>Yarrowia</taxon>
    </lineage>
</organism>
<feature type="compositionally biased region" description="Low complexity" evidence="1">
    <location>
        <begin position="259"/>
        <end position="271"/>
    </location>
</feature>
<dbReference type="InParanoid" id="Q6C2I9"/>
<dbReference type="VEuPathDB" id="FungiDB:YALI0_F07535g"/>
<dbReference type="EMBL" id="CR382132">
    <property type="protein sequence ID" value="CAG77930.1"/>
    <property type="molecule type" value="Genomic_DNA"/>
</dbReference>
<evidence type="ECO:0000313" key="4">
    <source>
        <dbReference type="Proteomes" id="UP000001300"/>
    </source>
</evidence>